<keyword evidence="10" id="KW-0906">Nuclear pore complex</keyword>
<dbReference type="GO" id="GO:0005543">
    <property type="term" value="F:phospholipid binding"/>
    <property type="evidence" value="ECO:0007669"/>
    <property type="project" value="TreeGrafter"/>
</dbReference>
<feature type="coiled-coil region" evidence="16">
    <location>
        <begin position="271"/>
        <end position="298"/>
    </location>
</feature>
<evidence type="ECO:0000256" key="3">
    <source>
        <dbReference type="ARBA" id="ARBA00011056"/>
    </source>
</evidence>
<comment type="caution">
    <text evidence="17">The sequence shown here is derived from an EMBL/GenBank/DDBJ whole genome shotgun (WGS) entry which is preliminary data.</text>
</comment>
<dbReference type="Gene3D" id="1.25.40.510">
    <property type="entry name" value="GLE1-like"/>
    <property type="match status" value="1"/>
</dbReference>
<keyword evidence="5" id="KW-0963">Cytoplasm</keyword>
<evidence type="ECO:0000256" key="9">
    <source>
        <dbReference type="ARBA" id="ARBA00023054"/>
    </source>
</evidence>
<comment type="subcellular location">
    <subcellularLocation>
        <location evidence="1">Cytoplasm</location>
    </subcellularLocation>
    <subcellularLocation>
        <location evidence="2">Nucleus</location>
        <location evidence="2">Nuclear pore complex</location>
    </subcellularLocation>
</comment>
<accession>A0AAN7Q9Y1</accession>
<dbReference type="GO" id="GO:0031369">
    <property type="term" value="F:translation initiation factor binding"/>
    <property type="evidence" value="ECO:0007669"/>
    <property type="project" value="TreeGrafter"/>
</dbReference>
<dbReference type="EMBL" id="JARPUR010000001">
    <property type="protein sequence ID" value="KAK4884525.1"/>
    <property type="molecule type" value="Genomic_DNA"/>
</dbReference>
<evidence type="ECO:0000256" key="2">
    <source>
        <dbReference type="ARBA" id="ARBA00004567"/>
    </source>
</evidence>
<evidence type="ECO:0000256" key="8">
    <source>
        <dbReference type="ARBA" id="ARBA00023010"/>
    </source>
</evidence>
<feature type="coiled-coil region" evidence="16">
    <location>
        <begin position="171"/>
        <end position="205"/>
    </location>
</feature>
<dbReference type="FunFam" id="1.25.40.510:FF:000001">
    <property type="entry name" value="Nucleoporin GLE1 isoform 1"/>
    <property type="match status" value="1"/>
</dbReference>
<evidence type="ECO:0000313" key="18">
    <source>
        <dbReference type="Proteomes" id="UP001353858"/>
    </source>
</evidence>
<dbReference type="GO" id="GO:0005737">
    <property type="term" value="C:cytoplasm"/>
    <property type="evidence" value="ECO:0007669"/>
    <property type="project" value="UniProtKB-SubCell"/>
</dbReference>
<comment type="similarity">
    <text evidence="3">Belongs to the GLE1 family.</text>
</comment>
<dbReference type="GO" id="GO:0015031">
    <property type="term" value="P:protein transport"/>
    <property type="evidence" value="ECO:0007669"/>
    <property type="project" value="UniProtKB-KW"/>
</dbReference>
<evidence type="ECO:0000256" key="11">
    <source>
        <dbReference type="ARBA" id="ARBA00023242"/>
    </source>
</evidence>
<keyword evidence="11" id="KW-0539">Nucleus</keyword>
<keyword evidence="7" id="KW-0653">Protein transport</keyword>
<dbReference type="InterPro" id="IPR038506">
    <property type="entry name" value="GLE1-like_sf"/>
</dbReference>
<evidence type="ECO:0000313" key="17">
    <source>
        <dbReference type="EMBL" id="KAK4884525.1"/>
    </source>
</evidence>
<reference evidence="18" key="1">
    <citation type="submission" date="2023-01" db="EMBL/GenBank/DDBJ databases">
        <title>Key to firefly adult light organ development and bioluminescence: homeobox transcription factors regulate luciferase expression and transportation to peroxisome.</title>
        <authorList>
            <person name="Fu X."/>
        </authorList>
    </citation>
    <scope>NUCLEOTIDE SEQUENCE [LARGE SCALE GENOMIC DNA]</scope>
</reference>
<dbReference type="PANTHER" id="PTHR12960:SF0">
    <property type="entry name" value="MRNA EXPORT FACTOR GLE1"/>
    <property type="match status" value="1"/>
</dbReference>
<evidence type="ECO:0000256" key="15">
    <source>
        <dbReference type="ARBA" id="ARBA00030897"/>
    </source>
</evidence>
<keyword evidence="4" id="KW-0813">Transport</keyword>
<evidence type="ECO:0000256" key="5">
    <source>
        <dbReference type="ARBA" id="ARBA00022490"/>
    </source>
</evidence>
<dbReference type="GO" id="GO:0016973">
    <property type="term" value="P:poly(A)+ mRNA export from nucleus"/>
    <property type="evidence" value="ECO:0007669"/>
    <property type="project" value="InterPro"/>
</dbReference>
<dbReference type="GO" id="GO:0044614">
    <property type="term" value="C:nuclear pore cytoplasmic filaments"/>
    <property type="evidence" value="ECO:0007669"/>
    <property type="project" value="TreeGrafter"/>
</dbReference>
<evidence type="ECO:0000256" key="1">
    <source>
        <dbReference type="ARBA" id="ARBA00004496"/>
    </source>
</evidence>
<evidence type="ECO:0000256" key="14">
    <source>
        <dbReference type="ARBA" id="ARBA00029983"/>
    </source>
</evidence>
<dbReference type="Pfam" id="PF07817">
    <property type="entry name" value="GLE1"/>
    <property type="match status" value="1"/>
</dbReference>
<dbReference type="GO" id="GO:0000822">
    <property type="term" value="F:inositol hexakisphosphate binding"/>
    <property type="evidence" value="ECO:0007669"/>
    <property type="project" value="TreeGrafter"/>
</dbReference>
<evidence type="ECO:0000256" key="13">
    <source>
        <dbReference type="ARBA" id="ARBA00026227"/>
    </source>
</evidence>
<evidence type="ECO:0000256" key="7">
    <source>
        <dbReference type="ARBA" id="ARBA00022927"/>
    </source>
</evidence>
<comment type="function">
    <text evidence="12">Required for the export of mRNAs containing poly(A) tails from the nucleus into the cytoplasm. May be involved in the terminal step of the mRNA transport through the nuclear pore complex (NPC).</text>
</comment>
<evidence type="ECO:0000256" key="16">
    <source>
        <dbReference type="SAM" id="Coils"/>
    </source>
</evidence>
<evidence type="ECO:0000256" key="10">
    <source>
        <dbReference type="ARBA" id="ARBA00023132"/>
    </source>
</evidence>
<proteinExistence type="inferred from homology"/>
<evidence type="ECO:0000256" key="12">
    <source>
        <dbReference type="ARBA" id="ARBA00024680"/>
    </source>
</evidence>
<dbReference type="PANTHER" id="PTHR12960">
    <property type="entry name" value="GLE-1-RELATED"/>
    <property type="match status" value="1"/>
</dbReference>
<gene>
    <name evidence="17" type="ORF">RN001_000796</name>
</gene>
<name>A0AAN7Q9Y1_9COLE</name>
<keyword evidence="8" id="KW-0811">Translocation</keyword>
<keyword evidence="9 16" id="KW-0175">Coiled coil</keyword>
<protein>
    <recommendedName>
        <fullName evidence="13">mRNA export factor GLE1</fullName>
    </recommendedName>
    <alternativeName>
        <fullName evidence="15">GLE1 RNA export mediator</fullName>
    </alternativeName>
    <alternativeName>
        <fullName evidence="14">Nucleoporin GLE1</fullName>
    </alternativeName>
</protein>
<evidence type="ECO:0000256" key="6">
    <source>
        <dbReference type="ARBA" id="ARBA00022816"/>
    </source>
</evidence>
<dbReference type="InterPro" id="IPR012476">
    <property type="entry name" value="GLE1"/>
</dbReference>
<evidence type="ECO:0000256" key="4">
    <source>
        <dbReference type="ARBA" id="ARBA00022448"/>
    </source>
</evidence>
<sequence>MVVSQDKGPNYPNRSTKEKMEDFIVDFNNIKLSALSKSKKINPYVKNTTIGPNSSIYKENENRIITNRNPSLNKKSKEIEYNTTSSSIVIKKLHIDIEKLRQRKLKEVVDSHINRIAEFSKQIHNDLNKHLEIKQKSLLNEKHQQELLILQKLEQHDKDISTQHQQFLRYYEELAERKRRIDKELKEHERRKQLLTELIDKIKSDQVEFRCVYEEICSTLEKCKYPVELKAILGDIPHKLKSLPNDMGEIVSKCKSGKLRDDDRIKASQLVKDIKDVLDTLKQKIVKVTEEQETKKQNAAKPVVVIKRPAPTLTTVQPAQVETCISTTPLHCFTYLQNFLENYTNSYKDLTNNDSFKQFKFDCKKAINIPVNAISAVNSQHLLDKYNRLSGLLMGKRIEVGGTLVCASQHPQGIAFSTNLLARKFVLQCDLMISSKPEAAFCYAAIIIALWNDNQDFGKLVLAHIYRQCPYLVPFYPSQVSGQTDKEYYLSLGYQYNDDIIEKQDKFLKRMTGLMRLYSAIIISKPKRGQHRNPHGISEGWKWLSAFLNLTPIPDITATMLHTFLEIAGSTLQAVYGKVFQKLMNFVCHIYLSLIQKIDSGGPVTRLEVLLQEYKKTGRFEEPRGMLPNNFW</sequence>
<dbReference type="Proteomes" id="UP001353858">
    <property type="component" value="Unassembled WGS sequence"/>
</dbReference>
<dbReference type="AlphaFoldDB" id="A0AAN7Q9Y1"/>
<keyword evidence="18" id="KW-1185">Reference proteome</keyword>
<organism evidence="17 18">
    <name type="scientific">Aquatica leii</name>
    <dbReference type="NCBI Taxonomy" id="1421715"/>
    <lineage>
        <taxon>Eukaryota</taxon>
        <taxon>Metazoa</taxon>
        <taxon>Ecdysozoa</taxon>
        <taxon>Arthropoda</taxon>
        <taxon>Hexapoda</taxon>
        <taxon>Insecta</taxon>
        <taxon>Pterygota</taxon>
        <taxon>Neoptera</taxon>
        <taxon>Endopterygota</taxon>
        <taxon>Coleoptera</taxon>
        <taxon>Polyphaga</taxon>
        <taxon>Elateriformia</taxon>
        <taxon>Elateroidea</taxon>
        <taxon>Lampyridae</taxon>
        <taxon>Luciolinae</taxon>
        <taxon>Aquatica</taxon>
    </lineage>
</organism>
<keyword evidence="6" id="KW-0509">mRNA transport</keyword>